<evidence type="ECO:0000256" key="1">
    <source>
        <dbReference type="SAM" id="Phobius"/>
    </source>
</evidence>
<comment type="caution">
    <text evidence="2">The sequence shown here is derived from an EMBL/GenBank/DDBJ whole genome shotgun (WGS) entry which is preliminary data.</text>
</comment>
<proteinExistence type="predicted"/>
<feature type="transmembrane region" description="Helical" evidence="1">
    <location>
        <begin position="12"/>
        <end position="31"/>
    </location>
</feature>
<feature type="transmembrane region" description="Helical" evidence="1">
    <location>
        <begin position="90"/>
        <end position="109"/>
    </location>
</feature>
<dbReference type="EMBL" id="NHPB01000002">
    <property type="protein sequence ID" value="OYR73486.1"/>
    <property type="molecule type" value="Genomic_DNA"/>
</dbReference>
<evidence type="ECO:0000313" key="2">
    <source>
        <dbReference type="EMBL" id="OYR73486.1"/>
    </source>
</evidence>
<protein>
    <submittedName>
        <fullName evidence="2">Uncharacterized protein</fullName>
    </submittedName>
</protein>
<gene>
    <name evidence="2" type="ORF">DJ78_00035</name>
</gene>
<dbReference type="AlphaFoldDB" id="A0A256JY61"/>
<sequence>MDQNIAQRFYKHIGGIKGVLMWPIVFLFLYVLTDANVLIAAIPPLVFIIGALALSVMDTVNRDPLYVYFAATLLGLVLSVAGWVNGTFSVWATLVFVAVTGWLTLDFLSRIVATPASNRIYDDDVGGFLDPKGRLNLAAMRAVLASLHETDAQTPVEIAEQLELTEVRVRNVLDWAVTEGIASEEDGQYRASAGAGGIRYAFWRVNSRLAQPFQLLLASR</sequence>
<accession>A0A256JY61</accession>
<dbReference type="Proteomes" id="UP000216758">
    <property type="component" value="Unassembled WGS sequence"/>
</dbReference>
<keyword evidence="1" id="KW-0472">Membrane</keyword>
<keyword evidence="1" id="KW-1133">Transmembrane helix</keyword>
<feature type="transmembrane region" description="Helical" evidence="1">
    <location>
        <begin position="37"/>
        <end position="56"/>
    </location>
</feature>
<evidence type="ECO:0000313" key="3">
    <source>
        <dbReference type="Proteomes" id="UP000216758"/>
    </source>
</evidence>
<reference evidence="2 3" key="1">
    <citation type="journal article" date="2014" name="Front. Microbiol.">
        <title>Population and genomic analysis of the genus Halorubrum.</title>
        <authorList>
            <person name="Fullmer M.S."/>
            <person name="Soucy S.M."/>
            <person name="Swithers K.S."/>
            <person name="Makkay A.M."/>
            <person name="Wheeler R."/>
            <person name="Ventosa A."/>
            <person name="Gogarten J.P."/>
            <person name="Papke R.T."/>
        </authorList>
    </citation>
    <scope>NUCLEOTIDE SEQUENCE [LARGE SCALE GENOMIC DNA]</scope>
    <source>
        <strain evidence="2 3">G37</strain>
    </source>
</reference>
<dbReference type="RefSeq" id="WP_094582143.1">
    <property type="nucleotide sequence ID" value="NZ_NHPB01000002.1"/>
</dbReference>
<feature type="transmembrane region" description="Helical" evidence="1">
    <location>
        <begin position="65"/>
        <end position="84"/>
    </location>
</feature>
<organism evidence="2 3">
    <name type="scientific">Halorubrum ezzemoulense</name>
    <name type="common">Halorubrum chaoviator</name>
    <dbReference type="NCBI Taxonomy" id="337243"/>
    <lineage>
        <taxon>Archaea</taxon>
        <taxon>Methanobacteriati</taxon>
        <taxon>Methanobacteriota</taxon>
        <taxon>Stenosarchaea group</taxon>
        <taxon>Halobacteria</taxon>
        <taxon>Halobacteriales</taxon>
        <taxon>Haloferacaceae</taxon>
        <taxon>Halorubrum</taxon>
    </lineage>
</organism>
<keyword evidence="1" id="KW-0812">Transmembrane</keyword>
<name>A0A256JY61_HALEZ</name>